<accession>A0A0G4F2E9</accession>
<name>A0A0G4F2E9_9ALVE</name>
<protein>
    <submittedName>
        <fullName evidence="1">Uncharacterized protein</fullName>
    </submittedName>
</protein>
<dbReference type="AlphaFoldDB" id="A0A0G4F2E9"/>
<gene>
    <name evidence="1" type="ORF">Cvel_2651</name>
</gene>
<dbReference type="PhylomeDB" id="A0A0G4F2E9"/>
<evidence type="ECO:0000313" key="1">
    <source>
        <dbReference type="EMBL" id="CEM05807.1"/>
    </source>
</evidence>
<organism evidence="1">
    <name type="scientific">Chromera velia CCMP2878</name>
    <dbReference type="NCBI Taxonomy" id="1169474"/>
    <lineage>
        <taxon>Eukaryota</taxon>
        <taxon>Sar</taxon>
        <taxon>Alveolata</taxon>
        <taxon>Colpodellida</taxon>
        <taxon>Chromeraceae</taxon>
        <taxon>Chromera</taxon>
    </lineage>
</organism>
<sequence>MQLRGAIRACPVDLEIKQRGDESDDANAAELLLGMSDREASGKRGLTELVVLRNGYISASVSHLLSSLPPQDRPVLRKVYSFCASRFRGLLGSVDDDLRFMLSAPLEEAYLWVLACQAVLCGHLEFSSLMFFFKCTEVKPGRIFPENNLDNQVDVRRTFCTMRKSRRGVIMGGQPTQLWICFFAARTGLTWCLFM</sequence>
<dbReference type="EMBL" id="CDMZ01000066">
    <property type="protein sequence ID" value="CEM05807.1"/>
    <property type="molecule type" value="Genomic_DNA"/>
</dbReference>
<dbReference type="VEuPathDB" id="CryptoDB:Cvel_2651"/>
<proteinExistence type="predicted"/>
<reference evidence="1" key="1">
    <citation type="submission" date="2014-11" db="EMBL/GenBank/DDBJ databases">
        <authorList>
            <person name="Otto D Thomas"/>
            <person name="Naeem Raeece"/>
        </authorList>
    </citation>
    <scope>NUCLEOTIDE SEQUENCE</scope>
</reference>